<comment type="caution">
    <text evidence="11">The sequence shown here is derived from an EMBL/GenBank/DDBJ whole genome shotgun (WGS) entry which is preliminary data.</text>
</comment>
<evidence type="ECO:0000313" key="12">
    <source>
        <dbReference type="Proteomes" id="UP000321189"/>
    </source>
</evidence>
<feature type="transmembrane region" description="Helical" evidence="8">
    <location>
        <begin position="50"/>
        <end position="75"/>
    </location>
</feature>
<evidence type="ECO:0000313" key="11">
    <source>
        <dbReference type="EMBL" id="GEK78388.1"/>
    </source>
</evidence>
<evidence type="ECO:0000256" key="8">
    <source>
        <dbReference type="SAM" id="Phobius"/>
    </source>
</evidence>
<feature type="domain" description="Sulfatase N-terminal" evidence="9">
    <location>
        <begin position="237"/>
        <end position="521"/>
    </location>
</feature>
<dbReference type="InterPro" id="IPR017850">
    <property type="entry name" value="Alkaline_phosphatase_core_sf"/>
</dbReference>
<feature type="domain" description="Phosphoethanolamine transferase N-terminal" evidence="10">
    <location>
        <begin position="62"/>
        <end position="211"/>
    </location>
</feature>
<evidence type="ECO:0000256" key="4">
    <source>
        <dbReference type="ARBA" id="ARBA00022679"/>
    </source>
</evidence>
<dbReference type="GO" id="GO:0016740">
    <property type="term" value="F:transferase activity"/>
    <property type="evidence" value="ECO:0007669"/>
    <property type="project" value="UniProtKB-KW"/>
</dbReference>
<dbReference type="Pfam" id="PF00884">
    <property type="entry name" value="Sulfatase"/>
    <property type="match status" value="1"/>
</dbReference>
<dbReference type="EMBL" id="BJUT01000072">
    <property type="protein sequence ID" value="GEK78388.1"/>
    <property type="molecule type" value="Genomic_DNA"/>
</dbReference>
<feature type="transmembrane region" description="Helical" evidence="8">
    <location>
        <begin position="123"/>
        <end position="148"/>
    </location>
</feature>
<dbReference type="InterPro" id="IPR012549">
    <property type="entry name" value="EptA-like_N"/>
</dbReference>
<keyword evidence="2" id="KW-1003">Cell membrane</keyword>
<dbReference type="PANTHER" id="PTHR30443">
    <property type="entry name" value="INNER MEMBRANE PROTEIN"/>
    <property type="match status" value="1"/>
</dbReference>
<reference evidence="11 12" key="1">
    <citation type="submission" date="2019-07" db="EMBL/GenBank/DDBJ databases">
        <title>Whole genome shotgun sequence of Pseudoalteromonas atlantica NBRC 103033.</title>
        <authorList>
            <person name="Hosoyama A."/>
            <person name="Uohara A."/>
            <person name="Ohji S."/>
            <person name="Ichikawa N."/>
        </authorList>
    </citation>
    <scope>NUCLEOTIDE SEQUENCE [LARGE SCALE GENOMIC DNA]</scope>
    <source>
        <strain evidence="11 12">NBRC 103033</strain>
    </source>
</reference>
<feature type="transmembrane region" description="Helical" evidence="8">
    <location>
        <begin position="160"/>
        <end position="178"/>
    </location>
</feature>
<organism evidence="11 12">
    <name type="scientific">Pseudoalteromonas atlantica</name>
    <name type="common">Alteromonas atlantica</name>
    <dbReference type="NCBI Taxonomy" id="288"/>
    <lineage>
        <taxon>Bacteria</taxon>
        <taxon>Pseudomonadati</taxon>
        <taxon>Pseudomonadota</taxon>
        <taxon>Gammaproteobacteria</taxon>
        <taxon>Alteromonadales</taxon>
        <taxon>Pseudoalteromonadaceae</taxon>
        <taxon>Pseudoalteromonas</taxon>
    </lineage>
</organism>
<sequence length="550" mass="62467">MKNAFKIFNISSWHVSYSHFVCLVSMYIVIVFNGLFLYNTFIAATQPGHINWLFITSIPLMLFSLTILVLSWLSLVTFVKPVLLFSVLLCSLLFYSTLNYGVIFDKSMLQNIVETNSGEAFSYLNFQLVIFVVLLGIVPTYLFSKFIIIGSFRVRLKSFVKLNLFALLCCALIAATFYKEYASVGRNNRQLTSYITPFAFYTAGYKYLRDNYFYPPLPFKVLDNLPALENKTTTSLTVMVVGETARAANFSLQGYSRATNAYTSKLGVKYFSDVSSCGTATAISVPCMFSRLNRKEYDSRLANSQENVLDIIQRSGVEVTWIDNNSSCKGVCARVKSENIEPNKKHSLCDGDYCFDEILVSKFKDRIAKSNVKHKLIILHMIGSHGPTYYRRYPEHASLFKPDCDRSDIQNCTTTELTNTYDNTIAYTDRVLSELIKVLQESNETEKSLLYVSDHGESLGEKGLYLHGFPYALAPTEQTHIPMIFWSNKLTDSEFNRCVELQHSKTFSHDNIFDTLLGLTHVNSNQYQPIYDIFNACKAEAYNEGIPNAV</sequence>
<name>A0ABQ0UKP4_PSEAF</name>
<evidence type="ECO:0000256" key="1">
    <source>
        <dbReference type="ARBA" id="ARBA00004429"/>
    </source>
</evidence>
<keyword evidence="5 8" id="KW-0812">Transmembrane</keyword>
<protein>
    <submittedName>
        <fullName evidence="11">Phosphoethanolamine transferase</fullName>
    </submittedName>
</protein>
<feature type="transmembrane region" description="Helical" evidence="8">
    <location>
        <begin position="20"/>
        <end position="38"/>
    </location>
</feature>
<feature type="transmembrane region" description="Helical" evidence="8">
    <location>
        <begin position="82"/>
        <end position="103"/>
    </location>
</feature>
<evidence type="ECO:0000256" key="6">
    <source>
        <dbReference type="ARBA" id="ARBA00022989"/>
    </source>
</evidence>
<evidence type="ECO:0000259" key="9">
    <source>
        <dbReference type="Pfam" id="PF00884"/>
    </source>
</evidence>
<dbReference type="RefSeq" id="WP_096042867.1">
    <property type="nucleotide sequence ID" value="NZ_BJUT01000072.1"/>
</dbReference>
<evidence type="ECO:0000256" key="2">
    <source>
        <dbReference type="ARBA" id="ARBA00022475"/>
    </source>
</evidence>
<keyword evidence="3" id="KW-0997">Cell inner membrane</keyword>
<dbReference type="InterPro" id="IPR000917">
    <property type="entry name" value="Sulfatase_N"/>
</dbReference>
<comment type="subcellular location">
    <subcellularLocation>
        <location evidence="1">Cell inner membrane</location>
        <topology evidence="1">Multi-pass membrane protein</topology>
    </subcellularLocation>
</comment>
<dbReference type="Gene3D" id="3.40.720.10">
    <property type="entry name" value="Alkaline Phosphatase, subunit A"/>
    <property type="match status" value="1"/>
</dbReference>
<evidence type="ECO:0000259" key="10">
    <source>
        <dbReference type="Pfam" id="PF08019"/>
    </source>
</evidence>
<dbReference type="PANTHER" id="PTHR30443:SF0">
    <property type="entry name" value="PHOSPHOETHANOLAMINE TRANSFERASE EPTA"/>
    <property type="match status" value="1"/>
</dbReference>
<proteinExistence type="predicted"/>
<evidence type="ECO:0000256" key="3">
    <source>
        <dbReference type="ARBA" id="ARBA00022519"/>
    </source>
</evidence>
<accession>A0ABQ0UKP4</accession>
<keyword evidence="12" id="KW-1185">Reference proteome</keyword>
<keyword evidence="7 8" id="KW-0472">Membrane</keyword>
<dbReference type="InterPro" id="IPR058130">
    <property type="entry name" value="PEA_transf_C"/>
</dbReference>
<dbReference type="Pfam" id="PF08019">
    <property type="entry name" value="EptA_B_N"/>
    <property type="match status" value="1"/>
</dbReference>
<keyword evidence="6 8" id="KW-1133">Transmembrane helix</keyword>
<dbReference type="CDD" id="cd16017">
    <property type="entry name" value="LptA"/>
    <property type="match status" value="1"/>
</dbReference>
<dbReference type="InterPro" id="IPR040423">
    <property type="entry name" value="PEA_transferase"/>
</dbReference>
<dbReference type="SUPFAM" id="SSF53649">
    <property type="entry name" value="Alkaline phosphatase-like"/>
    <property type="match status" value="1"/>
</dbReference>
<dbReference type="NCBIfam" id="NF028537">
    <property type="entry name" value="P_eth_NH2_trans"/>
    <property type="match status" value="1"/>
</dbReference>
<keyword evidence="4 11" id="KW-0808">Transferase</keyword>
<gene>
    <name evidence="11" type="ORF">PAT01_36920</name>
</gene>
<dbReference type="Proteomes" id="UP000321189">
    <property type="component" value="Unassembled WGS sequence"/>
</dbReference>
<evidence type="ECO:0000256" key="7">
    <source>
        <dbReference type="ARBA" id="ARBA00023136"/>
    </source>
</evidence>
<evidence type="ECO:0000256" key="5">
    <source>
        <dbReference type="ARBA" id="ARBA00022692"/>
    </source>
</evidence>